<evidence type="ECO:0000256" key="2">
    <source>
        <dbReference type="ARBA" id="ARBA00023125"/>
    </source>
</evidence>
<evidence type="ECO:0000256" key="1">
    <source>
        <dbReference type="ARBA" id="ARBA00023015"/>
    </source>
</evidence>
<dbReference type="Gene3D" id="1.10.260.40">
    <property type="entry name" value="lambda repressor-like DNA-binding domains"/>
    <property type="match status" value="1"/>
</dbReference>
<dbReference type="GO" id="GO:0003700">
    <property type="term" value="F:DNA-binding transcription factor activity"/>
    <property type="evidence" value="ECO:0007669"/>
    <property type="project" value="TreeGrafter"/>
</dbReference>
<dbReference type="InterPro" id="IPR001387">
    <property type="entry name" value="Cro/C1-type_HTH"/>
</dbReference>
<protein>
    <submittedName>
        <fullName evidence="6">LacI family transcriptional regulator</fullName>
    </submittedName>
</protein>
<evidence type="ECO:0000256" key="3">
    <source>
        <dbReference type="ARBA" id="ARBA00023163"/>
    </source>
</evidence>
<gene>
    <name evidence="6" type="ORF">E4U02_02195</name>
</gene>
<feature type="domain" description="HTH lacI-type" evidence="4">
    <location>
        <begin position="7"/>
        <end position="61"/>
    </location>
</feature>
<dbReference type="Pfam" id="PF00356">
    <property type="entry name" value="LacI"/>
    <property type="match status" value="1"/>
</dbReference>
<dbReference type="OrthoDB" id="9785139at2"/>
<reference evidence="6 7" key="1">
    <citation type="submission" date="2019-03" db="EMBL/GenBank/DDBJ databases">
        <title>Diversity of the mouse oral microbiome.</title>
        <authorList>
            <person name="Joseph S."/>
            <person name="Aduse-Opoku J."/>
            <person name="Curtis M."/>
            <person name="Wade W."/>
            <person name="Hashim A."/>
        </authorList>
    </citation>
    <scope>NUCLEOTIDE SEQUENCE [LARGE SCALE GENOMIC DNA]</scope>
    <source>
        <strain evidence="6 7">P1012</strain>
    </source>
</reference>
<name>A0A4Y9FZQ0_9MICO</name>
<dbReference type="GO" id="GO:0000976">
    <property type="term" value="F:transcription cis-regulatory region binding"/>
    <property type="evidence" value="ECO:0007669"/>
    <property type="project" value="TreeGrafter"/>
</dbReference>
<sequence>MRGTRPPSMADVAERAGVSHQTVSRVLNGHAYVRPDTRDRVQAAIDELGYRRNQAARALVTARSATIGVLTAGTTHYGPTSTVLAVEAAARAEGYYVSVGSLSGAGSARPVFEQLMNQGVDGVVVVAPLDEVAHLMDDVASAVPVVVVAARPDIPEQSPIRYVAVDQVGGAMLATEHLLGLGHERIVHVAGPDGWYDAAQRAEGHRRLLAEQGLEPRLVAAGGWSARRGYDAGMRLAAELRTAGGPTAVFAANDYLAMGLLRAFWERGVRVPEDVSLVGFDDIDGSGFLVPALTTVRQPFAAVGEAAIHALLDHWSADPSQDAGGLVALIAPELVVRDSTAAPRA</sequence>
<dbReference type="PANTHER" id="PTHR30146">
    <property type="entry name" value="LACI-RELATED TRANSCRIPTIONAL REPRESSOR"/>
    <property type="match status" value="1"/>
</dbReference>
<dbReference type="EMBL" id="SPQB01000003">
    <property type="protein sequence ID" value="TFU34097.1"/>
    <property type="molecule type" value="Genomic_DNA"/>
</dbReference>
<dbReference type="InterPro" id="IPR028082">
    <property type="entry name" value="Peripla_BP_I"/>
</dbReference>
<comment type="caution">
    <text evidence="6">The sequence shown here is derived from an EMBL/GenBank/DDBJ whole genome shotgun (WGS) entry which is preliminary data.</text>
</comment>
<dbReference type="SUPFAM" id="SSF53822">
    <property type="entry name" value="Periplasmic binding protein-like I"/>
    <property type="match status" value="1"/>
</dbReference>
<dbReference type="CDD" id="cd01574">
    <property type="entry name" value="PBP1_LacI"/>
    <property type="match status" value="1"/>
</dbReference>
<evidence type="ECO:0000313" key="7">
    <source>
        <dbReference type="Proteomes" id="UP000298358"/>
    </source>
</evidence>
<keyword evidence="3" id="KW-0804">Transcription</keyword>
<dbReference type="PROSITE" id="PS00356">
    <property type="entry name" value="HTH_LACI_1"/>
    <property type="match status" value="1"/>
</dbReference>
<organism evidence="6 7">
    <name type="scientific">Microbacterium paludicola</name>
    <dbReference type="NCBI Taxonomy" id="300019"/>
    <lineage>
        <taxon>Bacteria</taxon>
        <taxon>Bacillati</taxon>
        <taxon>Actinomycetota</taxon>
        <taxon>Actinomycetes</taxon>
        <taxon>Micrococcales</taxon>
        <taxon>Microbacteriaceae</taxon>
        <taxon>Microbacterium</taxon>
    </lineage>
</organism>
<evidence type="ECO:0000259" key="5">
    <source>
        <dbReference type="PROSITE" id="PS50943"/>
    </source>
</evidence>
<dbReference type="PANTHER" id="PTHR30146:SF109">
    <property type="entry name" value="HTH-TYPE TRANSCRIPTIONAL REGULATOR GALS"/>
    <property type="match status" value="1"/>
</dbReference>
<dbReference type="PROSITE" id="PS50943">
    <property type="entry name" value="HTH_CROC1"/>
    <property type="match status" value="1"/>
</dbReference>
<dbReference type="Proteomes" id="UP000298358">
    <property type="component" value="Unassembled WGS sequence"/>
</dbReference>
<keyword evidence="7" id="KW-1185">Reference proteome</keyword>
<feature type="domain" description="HTH cro/C1-type" evidence="5">
    <location>
        <begin position="8"/>
        <end position="37"/>
    </location>
</feature>
<dbReference type="InterPro" id="IPR010982">
    <property type="entry name" value="Lambda_DNA-bd_dom_sf"/>
</dbReference>
<evidence type="ECO:0000259" key="4">
    <source>
        <dbReference type="PROSITE" id="PS50932"/>
    </source>
</evidence>
<proteinExistence type="predicted"/>
<evidence type="ECO:0000313" key="6">
    <source>
        <dbReference type="EMBL" id="TFU34097.1"/>
    </source>
</evidence>
<dbReference type="SUPFAM" id="SSF47413">
    <property type="entry name" value="lambda repressor-like DNA-binding domains"/>
    <property type="match status" value="1"/>
</dbReference>
<dbReference type="RefSeq" id="WP_135112736.1">
    <property type="nucleotide sequence ID" value="NZ_JADGLL010000003.1"/>
</dbReference>
<dbReference type="PROSITE" id="PS50932">
    <property type="entry name" value="HTH_LACI_2"/>
    <property type="match status" value="1"/>
</dbReference>
<dbReference type="InterPro" id="IPR046335">
    <property type="entry name" value="LacI/GalR-like_sensor"/>
</dbReference>
<dbReference type="SMART" id="SM00354">
    <property type="entry name" value="HTH_LACI"/>
    <property type="match status" value="1"/>
</dbReference>
<dbReference type="AlphaFoldDB" id="A0A4Y9FZQ0"/>
<dbReference type="Gene3D" id="3.40.50.2300">
    <property type="match status" value="2"/>
</dbReference>
<dbReference type="InterPro" id="IPR000843">
    <property type="entry name" value="HTH_LacI"/>
</dbReference>
<keyword evidence="1" id="KW-0805">Transcription regulation</keyword>
<keyword evidence="2" id="KW-0238">DNA-binding</keyword>
<accession>A0A4Y9FZQ0</accession>
<dbReference type="Pfam" id="PF13377">
    <property type="entry name" value="Peripla_BP_3"/>
    <property type="match status" value="1"/>
</dbReference>
<dbReference type="CDD" id="cd01392">
    <property type="entry name" value="HTH_LacI"/>
    <property type="match status" value="1"/>
</dbReference>